<name>A0A4U0RQW9_9ACTN</name>
<sequence length="111" mass="12466">MPAKDELAKRRFDNLVKRVEALMAGSLKPEYQGYYGQLVLGEKAVEELGDPDDIRRAARAAGRRLGWKIVTREIDGRIFIIDDCKPPEAVRELAMRRAADAMDAARDDGVH</sequence>
<dbReference type="EMBL" id="SUMC01000128">
    <property type="protein sequence ID" value="TJZ98423.1"/>
    <property type="molecule type" value="Genomic_DNA"/>
</dbReference>
<proteinExistence type="predicted"/>
<accession>A0A4U0RQW9</accession>
<dbReference type="RefSeq" id="WP_136730359.1">
    <property type="nucleotide sequence ID" value="NZ_SUMC01000128.1"/>
</dbReference>
<gene>
    <name evidence="1" type="ORF">FCI23_48265</name>
</gene>
<dbReference type="AlphaFoldDB" id="A0A4U0RQW9"/>
<comment type="caution">
    <text evidence="1">The sequence shown here is derived from an EMBL/GenBank/DDBJ whole genome shotgun (WGS) entry which is preliminary data.</text>
</comment>
<dbReference type="Proteomes" id="UP000305778">
    <property type="component" value="Unassembled WGS sequence"/>
</dbReference>
<keyword evidence="2" id="KW-1185">Reference proteome</keyword>
<organism evidence="1 2">
    <name type="scientific">Actinacidiphila oryziradicis</name>
    <dbReference type="NCBI Taxonomy" id="2571141"/>
    <lineage>
        <taxon>Bacteria</taxon>
        <taxon>Bacillati</taxon>
        <taxon>Actinomycetota</taxon>
        <taxon>Actinomycetes</taxon>
        <taxon>Kitasatosporales</taxon>
        <taxon>Streptomycetaceae</taxon>
        <taxon>Actinacidiphila</taxon>
    </lineage>
</organism>
<evidence type="ECO:0000313" key="2">
    <source>
        <dbReference type="Proteomes" id="UP000305778"/>
    </source>
</evidence>
<evidence type="ECO:0000313" key="1">
    <source>
        <dbReference type="EMBL" id="TJZ98423.1"/>
    </source>
</evidence>
<reference evidence="1 2" key="1">
    <citation type="submission" date="2019-04" db="EMBL/GenBank/DDBJ databases">
        <title>Streptomyces oryziradicis sp. nov., a novel actinomycete isolated from rhizosphere soil of rice (Oryza sativa L.).</title>
        <authorList>
            <person name="Li C."/>
        </authorList>
    </citation>
    <scope>NUCLEOTIDE SEQUENCE [LARGE SCALE GENOMIC DNA]</scope>
    <source>
        <strain evidence="1 2">NEAU-C40</strain>
    </source>
</reference>
<dbReference type="OrthoDB" id="4221591at2"/>
<protein>
    <submittedName>
        <fullName evidence="1">Uncharacterized protein</fullName>
    </submittedName>
</protein>